<dbReference type="RefSeq" id="XP_011300614.1">
    <property type="nucleotide sequence ID" value="XM_011302312.1"/>
</dbReference>
<feature type="disulfide bond" evidence="7">
    <location>
        <begin position="524"/>
        <end position="533"/>
    </location>
</feature>
<feature type="transmembrane region" description="Helical" evidence="8">
    <location>
        <begin position="571"/>
        <end position="590"/>
    </location>
</feature>
<protein>
    <submittedName>
        <fullName evidence="10">Tmem8a_1 protein</fullName>
    </submittedName>
    <submittedName>
        <fullName evidence="12 13">Transmembrane protein 8B</fullName>
    </submittedName>
</protein>
<accession>A0A9R1T0P2</accession>
<dbReference type="PROSITE" id="PS01186">
    <property type="entry name" value="EGF_2"/>
    <property type="match status" value="1"/>
</dbReference>
<dbReference type="KEGG" id="fas:105265034"/>
<dbReference type="InterPro" id="IPR021910">
    <property type="entry name" value="NGX6/PGAP6/MYMK"/>
</dbReference>
<proteinExistence type="inferred from homology"/>
<feature type="transmembrane region" description="Helical" evidence="8">
    <location>
        <begin position="12"/>
        <end position="31"/>
    </location>
</feature>
<keyword evidence="3" id="KW-1003">Cell membrane</keyword>
<keyword evidence="7" id="KW-1015">Disulfide bond</keyword>
<dbReference type="RefSeq" id="XP_011300613.1">
    <property type="nucleotide sequence ID" value="XM_011302311.1"/>
</dbReference>
<evidence type="ECO:0000259" key="9">
    <source>
        <dbReference type="PROSITE" id="PS50026"/>
    </source>
</evidence>
<evidence type="ECO:0000313" key="12">
    <source>
        <dbReference type="RefSeq" id="XP_011300613.1"/>
    </source>
</evidence>
<keyword evidence="5 8" id="KW-1133">Transmembrane helix</keyword>
<evidence type="ECO:0000256" key="3">
    <source>
        <dbReference type="ARBA" id="ARBA00022475"/>
    </source>
</evidence>
<dbReference type="PANTHER" id="PTHR14319">
    <property type="entry name" value="FIVE-SPAN TRANSMEMBRANE PROTEIN M83"/>
    <property type="match status" value="1"/>
</dbReference>
<evidence type="ECO:0000256" key="4">
    <source>
        <dbReference type="ARBA" id="ARBA00022692"/>
    </source>
</evidence>
<accession>A0A0C9QNK5</accession>
<evidence type="ECO:0000313" key="11">
    <source>
        <dbReference type="Proteomes" id="UP000694866"/>
    </source>
</evidence>
<sequence length="780" mass="87884">MTSVMLKSTSINGLYVWLKIILHLLVLQGYYQFVPETSQEASLHVFKTYNDVATFHYTVPKEVHRATWQFAAFMDGSHCIPREVNIYLQWGSYPIISADNASFPPAMNPERNGTIVIKTWTTHEAETTVVLPVNGPEPGDWFVGAYMTYWDEKVQQQGLGYKCHYSIGSVALWQQVNGIQNIPITQESIMRTTQPSTYYKIFIPSGTWSFNITIWGCKFLLRSGNTPSNLCIKDLVVQGRVLPVLDHTRISIKLTANETYTFEEVTPFEDTYYYLLVASNSIVSFKIKVSIFECPVQITESTLTRRWVSMLTTTQKLGSPEFHQNSVTFEGSENVSSDQCARRFQLIRVKELPTFSGVYLLQGREWLTPWIMLTDASPVIAQFDILPLIDIGGSLGIGVHLEIDRAFMNQTVVMSVCIRRGQMPLRRKGEIVCDDDRMAMRLNTNGKHDGNLLIPYPQPGTWYIGLEARCFNNGKLSKCAIGEILVSLDIRTHRCSFPGSHPCGHYGVCQEVHRNFIHFTTCNCFGGYRGWGCTDSTNVYQQPTQVLSSVMLIVSNLSFIPAIYLAVKRRLYAEALVYLATMVFSALYHACDQKSMTYCIAKYQVLQFSDFFSSILAFWVTLIAMAELPVQFISVCHMLGVFIISFGVEADRTSLTGILVPFISGATIPIGAHSYRCYKTKVWRRPNGVVKLSIGLLLATIGLILFLMIETEANYQYIHSLWHIIIAFSLVFLLPAQAIKPVNFNAKEPSDSDRGLINPTASESPVFTILPKQVGVSIEN</sequence>
<comment type="caution">
    <text evidence="7">Lacks conserved residue(s) required for the propagation of feature annotation.</text>
</comment>
<dbReference type="GeneID" id="105265034"/>
<feature type="transmembrane region" description="Helical" evidence="8">
    <location>
        <begin position="721"/>
        <end position="739"/>
    </location>
</feature>
<dbReference type="OrthoDB" id="69646at2759"/>
<evidence type="ECO:0000256" key="8">
    <source>
        <dbReference type="SAM" id="Phobius"/>
    </source>
</evidence>
<keyword evidence="4 8" id="KW-0812">Transmembrane</keyword>
<evidence type="ECO:0000313" key="13">
    <source>
        <dbReference type="RefSeq" id="XP_011300614.1"/>
    </source>
</evidence>
<keyword evidence="11" id="KW-1185">Reference proteome</keyword>
<feature type="transmembrane region" description="Helical" evidence="8">
    <location>
        <begin position="688"/>
        <end position="709"/>
    </location>
</feature>
<evidence type="ECO:0000256" key="7">
    <source>
        <dbReference type="PROSITE-ProRule" id="PRU00076"/>
    </source>
</evidence>
<accession>A0A9R1TXW4</accession>
<comment type="subcellular location">
    <subcellularLocation>
        <location evidence="1">Cell membrane</location>
        <topology evidence="1">Multi-pass membrane protein</topology>
    </subcellularLocation>
</comment>
<evidence type="ECO:0000256" key="1">
    <source>
        <dbReference type="ARBA" id="ARBA00004651"/>
    </source>
</evidence>
<evidence type="ECO:0000256" key="2">
    <source>
        <dbReference type="ARBA" id="ARBA00005542"/>
    </source>
</evidence>
<reference evidence="12 13" key="2">
    <citation type="submission" date="2025-04" db="UniProtKB">
        <authorList>
            <consortium name="RefSeq"/>
        </authorList>
    </citation>
    <scope>IDENTIFICATION</scope>
    <source>
        <strain evidence="12 13">USDA-PBARC FA_bdor</strain>
        <tissue evidence="12 13">Whole organism</tissue>
    </source>
</reference>
<feature type="transmembrane region" description="Helical" evidence="8">
    <location>
        <begin position="605"/>
        <end position="625"/>
    </location>
</feature>
<dbReference type="EMBL" id="GBYB01002212">
    <property type="protein sequence ID" value="JAG71979.1"/>
    <property type="molecule type" value="Transcribed_RNA"/>
</dbReference>
<organism evidence="10">
    <name type="scientific">Fopius arisanus</name>
    <dbReference type="NCBI Taxonomy" id="64838"/>
    <lineage>
        <taxon>Eukaryota</taxon>
        <taxon>Metazoa</taxon>
        <taxon>Ecdysozoa</taxon>
        <taxon>Arthropoda</taxon>
        <taxon>Hexapoda</taxon>
        <taxon>Insecta</taxon>
        <taxon>Pterygota</taxon>
        <taxon>Neoptera</taxon>
        <taxon>Endopterygota</taxon>
        <taxon>Hymenoptera</taxon>
        <taxon>Apocrita</taxon>
        <taxon>Ichneumonoidea</taxon>
        <taxon>Braconidae</taxon>
        <taxon>Opiinae</taxon>
        <taxon>Fopius</taxon>
    </lineage>
</organism>
<feature type="transmembrane region" description="Helical" evidence="8">
    <location>
        <begin position="654"/>
        <end position="676"/>
    </location>
</feature>
<keyword evidence="7" id="KW-0245">EGF-like domain</keyword>
<dbReference type="PANTHER" id="PTHR14319:SF3">
    <property type="entry name" value="TRANSMEMBRANE PROTEIN-LIKE PROTEIN"/>
    <property type="match status" value="1"/>
</dbReference>
<reference evidence="10" key="1">
    <citation type="submission" date="2015-01" db="EMBL/GenBank/DDBJ databases">
        <title>Transcriptome Assembly of Fopius arisanus.</title>
        <authorList>
            <person name="Geib S."/>
        </authorList>
    </citation>
    <scope>NUCLEOTIDE SEQUENCE</scope>
</reference>
<dbReference type="Proteomes" id="UP000694866">
    <property type="component" value="Unplaced"/>
</dbReference>
<evidence type="ECO:0000256" key="5">
    <source>
        <dbReference type="ARBA" id="ARBA00022989"/>
    </source>
</evidence>
<feature type="domain" description="EGF-like" evidence="9">
    <location>
        <begin position="491"/>
        <end position="534"/>
    </location>
</feature>
<name>A0A0C9QNK5_9HYME</name>
<dbReference type="PROSITE" id="PS00022">
    <property type="entry name" value="EGF_1"/>
    <property type="match status" value="1"/>
</dbReference>
<dbReference type="AlphaFoldDB" id="A0A0C9QNK5"/>
<dbReference type="InterPro" id="IPR000742">
    <property type="entry name" value="EGF"/>
</dbReference>
<dbReference type="Pfam" id="PF12036">
    <property type="entry name" value="DUF3522"/>
    <property type="match status" value="1"/>
</dbReference>
<dbReference type="GO" id="GO:0005886">
    <property type="term" value="C:plasma membrane"/>
    <property type="evidence" value="ECO:0007669"/>
    <property type="project" value="UniProtKB-SubCell"/>
</dbReference>
<evidence type="ECO:0000256" key="6">
    <source>
        <dbReference type="ARBA" id="ARBA00023136"/>
    </source>
</evidence>
<keyword evidence="6 8" id="KW-0472">Membrane</keyword>
<dbReference type="PROSITE" id="PS50026">
    <property type="entry name" value="EGF_3"/>
    <property type="match status" value="1"/>
</dbReference>
<evidence type="ECO:0000313" key="10">
    <source>
        <dbReference type="EMBL" id="JAG71979.1"/>
    </source>
</evidence>
<gene>
    <name evidence="10" type="primary">Tmem8a_1</name>
    <name evidence="12 13" type="synonym">LOC105265034</name>
    <name evidence="10" type="ORF">g.33961</name>
</gene>
<comment type="similarity">
    <text evidence="2">Belongs to the TMEM8 family.</text>
</comment>